<feature type="transmembrane region" description="Helical" evidence="6">
    <location>
        <begin position="22"/>
        <end position="40"/>
    </location>
</feature>
<keyword evidence="4 6" id="KW-1133">Transmembrane helix</keyword>
<keyword evidence="8" id="KW-1185">Reference proteome</keyword>
<proteinExistence type="predicted"/>
<dbReference type="Pfam" id="PF03706">
    <property type="entry name" value="LPG_synthase_TM"/>
    <property type="match status" value="1"/>
</dbReference>
<feature type="transmembrane region" description="Helical" evidence="6">
    <location>
        <begin position="172"/>
        <end position="191"/>
    </location>
</feature>
<feature type="transmembrane region" description="Helical" evidence="6">
    <location>
        <begin position="141"/>
        <end position="160"/>
    </location>
</feature>
<protein>
    <submittedName>
        <fullName evidence="7">Flippase-like domain-containing protein</fullName>
    </submittedName>
</protein>
<dbReference type="PANTHER" id="PTHR39087">
    <property type="entry name" value="UPF0104 MEMBRANE PROTEIN MJ1595"/>
    <property type="match status" value="1"/>
</dbReference>
<evidence type="ECO:0000313" key="8">
    <source>
        <dbReference type="Proteomes" id="UP001381003"/>
    </source>
</evidence>
<evidence type="ECO:0000313" key="7">
    <source>
        <dbReference type="EMBL" id="WWF04241.1"/>
    </source>
</evidence>
<keyword evidence="2" id="KW-1003">Cell membrane</keyword>
<feature type="transmembrane region" description="Helical" evidence="6">
    <location>
        <begin position="60"/>
        <end position="82"/>
    </location>
</feature>
<gene>
    <name evidence="7" type="ORF">N5P18_11115</name>
</gene>
<accession>A0ABZ2FAP2</accession>
<comment type="subcellular location">
    <subcellularLocation>
        <location evidence="1">Cell membrane</location>
        <topology evidence="1">Multi-pass membrane protein</topology>
    </subcellularLocation>
</comment>
<keyword evidence="5 6" id="KW-0472">Membrane</keyword>
<feature type="transmembrane region" description="Helical" evidence="6">
    <location>
        <begin position="94"/>
        <end position="121"/>
    </location>
</feature>
<dbReference type="Proteomes" id="UP001381003">
    <property type="component" value="Chromosome"/>
</dbReference>
<evidence type="ECO:0000256" key="1">
    <source>
        <dbReference type="ARBA" id="ARBA00004651"/>
    </source>
</evidence>
<keyword evidence="3 6" id="KW-0812">Transmembrane</keyword>
<sequence length="355" mass="36908">MTAAPGEPVAATTRRTSPVVRGAQVVLGLGLAVVMLWWGLPHFAKTSWSEVLAVLDTVPLWRAALFVALVLSGLYCYTFVMTGAMHGLGHVRALILNVCGSSVSNLLPGGGAVGLAATYSIAKSWGFSAASVTTMAVVTGVWNVLARVALPIIAVLALAWGATDLPSAMREAAWAAVLSGTAIAVLFAVAIGTDAGARRLGHGIDRLVRLVRRGHGDSVERGLTGMRERTADTVRTGWLQMTLGMVGFFGLYYVLFLLCTDTTGIELPFGQLFAAYAIGRLLTAVGVTPGGLGVTETGTAAALVAWGADPAASMAGVVLFSIFTHFLEIPLGALGWVAWSLMPKASARELAETEA</sequence>
<organism evidence="7 8">
    <name type="scientific">Janibacter terrae</name>
    <dbReference type="NCBI Taxonomy" id="103817"/>
    <lineage>
        <taxon>Bacteria</taxon>
        <taxon>Bacillati</taxon>
        <taxon>Actinomycetota</taxon>
        <taxon>Actinomycetes</taxon>
        <taxon>Micrococcales</taxon>
        <taxon>Intrasporangiaceae</taxon>
        <taxon>Janibacter</taxon>
    </lineage>
</organism>
<evidence type="ECO:0000256" key="5">
    <source>
        <dbReference type="ARBA" id="ARBA00023136"/>
    </source>
</evidence>
<evidence type="ECO:0000256" key="2">
    <source>
        <dbReference type="ARBA" id="ARBA00022475"/>
    </source>
</evidence>
<dbReference type="RefSeq" id="WP_082807390.1">
    <property type="nucleotide sequence ID" value="NZ_CP104874.1"/>
</dbReference>
<feature type="transmembrane region" description="Helical" evidence="6">
    <location>
        <begin position="238"/>
        <end position="260"/>
    </location>
</feature>
<feature type="transmembrane region" description="Helical" evidence="6">
    <location>
        <begin position="312"/>
        <end position="339"/>
    </location>
</feature>
<dbReference type="PANTHER" id="PTHR39087:SF2">
    <property type="entry name" value="UPF0104 MEMBRANE PROTEIN MJ1595"/>
    <property type="match status" value="1"/>
</dbReference>
<evidence type="ECO:0000256" key="6">
    <source>
        <dbReference type="SAM" id="Phobius"/>
    </source>
</evidence>
<dbReference type="EMBL" id="CP104874">
    <property type="protein sequence ID" value="WWF04241.1"/>
    <property type="molecule type" value="Genomic_DNA"/>
</dbReference>
<reference evidence="7 8" key="1">
    <citation type="submission" date="2022-09" db="EMBL/GenBank/DDBJ databases">
        <title>Complete genome sequence of Janibacter terrae strain COS04-44, PCL-degrading bacteria isolated from oil spilled coast.</title>
        <authorList>
            <person name="Park H."/>
            <person name="Kim J.Y."/>
            <person name="An S.H."/>
            <person name="Lee C.M."/>
            <person name="Weon H.-Y."/>
        </authorList>
    </citation>
    <scope>NUCLEOTIDE SEQUENCE [LARGE SCALE GENOMIC DNA]</scope>
    <source>
        <strain evidence="7 8">COS04-44</strain>
    </source>
</reference>
<dbReference type="InterPro" id="IPR022791">
    <property type="entry name" value="L-PG_synthase/AglD"/>
</dbReference>
<evidence type="ECO:0000256" key="4">
    <source>
        <dbReference type="ARBA" id="ARBA00022989"/>
    </source>
</evidence>
<name>A0ABZ2FAP2_9MICO</name>
<feature type="transmembrane region" description="Helical" evidence="6">
    <location>
        <begin position="272"/>
        <end position="292"/>
    </location>
</feature>
<evidence type="ECO:0000256" key="3">
    <source>
        <dbReference type="ARBA" id="ARBA00022692"/>
    </source>
</evidence>